<name>F9WMX4_TRYVY</name>
<accession>F9WMX4</accession>
<organism evidence="1 2">
    <name type="scientific">Trypanosoma vivax (strain Y486)</name>
    <dbReference type="NCBI Taxonomy" id="1055687"/>
    <lineage>
        <taxon>Eukaryota</taxon>
        <taxon>Discoba</taxon>
        <taxon>Euglenozoa</taxon>
        <taxon>Kinetoplastea</taxon>
        <taxon>Metakinetoplastina</taxon>
        <taxon>Trypanosomatida</taxon>
        <taxon>Trypanosomatidae</taxon>
        <taxon>Trypanosoma</taxon>
        <taxon>Duttonella</taxon>
    </lineage>
</organism>
<dbReference type="AlphaFoldDB" id="F9WMX4"/>
<protein>
    <submittedName>
        <fullName evidence="1">Uncharacterized protein</fullName>
    </submittedName>
</protein>
<gene>
    <name evidence="1" type="ORF">TvY486_0015950</name>
</gene>
<evidence type="ECO:0000313" key="1">
    <source>
        <dbReference type="EMBL" id="CCD18889.1"/>
    </source>
</evidence>
<proteinExistence type="predicted"/>
<dbReference type="EMBL" id="CAEX01002124">
    <property type="protein sequence ID" value="CCD18889.1"/>
    <property type="molecule type" value="Genomic_DNA"/>
</dbReference>
<reference evidence="1 2" key="1">
    <citation type="journal article" date="2012" name="Proc. Natl. Acad. Sci. U.S.A.">
        <title>Antigenic diversity is generated by distinct evolutionary mechanisms in African trypanosome species.</title>
        <authorList>
            <person name="Jackson A.P."/>
            <person name="Berry A."/>
            <person name="Aslett M."/>
            <person name="Allison H.C."/>
            <person name="Burton P."/>
            <person name="Vavrova-Anderson J."/>
            <person name="Brown R."/>
            <person name="Browne H."/>
            <person name="Corton N."/>
            <person name="Hauser H."/>
            <person name="Gamble J."/>
            <person name="Gilderthorp R."/>
            <person name="Marcello L."/>
            <person name="McQuillan J."/>
            <person name="Otto T.D."/>
            <person name="Quail M.A."/>
            <person name="Sanders M.J."/>
            <person name="van Tonder A."/>
            <person name="Ginger M.L."/>
            <person name="Field M.C."/>
            <person name="Barry J.D."/>
            <person name="Hertz-Fowler C."/>
            <person name="Berriman M."/>
        </authorList>
    </citation>
    <scope>NUCLEOTIDE SEQUENCE</scope>
    <source>
        <strain evidence="1 2">Y486</strain>
    </source>
</reference>
<keyword evidence="2" id="KW-1185">Reference proteome</keyword>
<dbReference type="Proteomes" id="UP000009027">
    <property type="component" value="Unassembled WGS sequence"/>
</dbReference>
<dbReference type="VEuPathDB" id="TriTrypDB:TvY486_0015950"/>
<sequence length="185" mass="20097">MTAVAAAEARLGASQKNVADARRNITSALGRIEETVNRVAAAFSVTAKGFSDLRPDECSNDCQTVVCEPTGAHVKNVAATMTKLFQFINETEEKELNDVNMMFNKSSEEMLLALEVARSSDKEGEAQMELAMQARRSSKRSTDEAFEAARRAATAAREAQDAAKLAATGCRPLYRQFLSALVKLD</sequence>
<evidence type="ECO:0000313" key="2">
    <source>
        <dbReference type="Proteomes" id="UP000009027"/>
    </source>
</evidence>